<dbReference type="InterPro" id="IPR052256">
    <property type="entry name" value="E3_ubiquitin-ligase_CHFR"/>
</dbReference>
<feature type="region of interest" description="Disordered" evidence="10">
    <location>
        <begin position="412"/>
        <end position="494"/>
    </location>
</feature>
<evidence type="ECO:0000256" key="6">
    <source>
        <dbReference type="ARBA" id="ARBA00022833"/>
    </source>
</evidence>
<dbReference type="InterPro" id="IPR040909">
    <property type="entry name" value="CHFR_Znf-CRD"/>
</dbReference>
<evidence type="ECO:0000256" key="4">
    <source>
        <dbReference type="ARBA" id="ARBA00022771"/>
    </source>
</evidence>
<dbReference type="GO" id="GO:0016567">
    <property type="term" value="P:protein ubiquitination"/>
    <property type="evidence" value="ECO:0007669"/>
    <property type="project" value="TreeGrafter"/>
</dbReference>
<feature type="region of interest" description="Disordered" evidence="10">
    <location>
        <begin position="1"/>
        <end position="33"/>
    </location>
</feature>
<evidence type="ECO:0000259" key="11">
    <source>
        <dbReference type="PROSITE" id="PS50089"/>
    </source>
</evidence>
<keyword evidence="2" id="KW-0808">Transferase</keyword>
<keyword evidence="6" id="KW-0862">Zinc</keyword>
<comment type="subcellular location">
    <subcellularLocation>
        <location evidence="1">Nucleus</location>
        <location evidence="1">PML body</location>
    </subcellularLocation>
</comment>
<dbReference type="Gene3D" id="3.30.40.10">
    <property type="entry name" value="Zinc/RING finger domain, C3HC4 (zinc finger)"/>
    <property type="match status" value="1"/>
</dbReference>
<keyword evidence="3" id="KW-0479">Metal-binding</keyword>
<feature type="compositionally biased region" description="Low complexity" evidence="10">
    <location>
        <begin position="432"/>
        <end position="450"/>
    </location>
</feature>
<dbReference type="HOGENOM" id="CLU_552177_0_0_1"/>
<reference evidence="12 13" key="2">
    <citation type="journal article" date="2012" name="Open Biol.">
        <title>Characteristics of nucleosomes and linker DNA regions on the genome of the basidiomycete Mixia osmundae revealed by mono- and dinucleosome mapping.</title>
        <authorList>
            <person name="Nishida H."/>
            <person name="Kondo S."/>
            <person name="Matsumoto T."/>
            <person name="Suzuki Y."/>
            <person name="Yoshikawa H."/>
            <person name="Taylor T.D."/>
            <person name="Sugiyama J."/>
        </authorList>
    </citation>
    <scope>NUCLEOTIDE SEQUENCE [LARGE SCALE GENOMIC DNA]</scope>
    <source>
        <strain evidence="13">CBS 9802 / IAM 14324 / JCM 22182 / KY 12970</strain>
    </source>
</reference>
<dbReference type="InParanoid" id="G7DYR0"/>
<reference evidence="12 13" key="1">
    <citation type="journal article" date="2011" name="J. Gen. Appl. Microbiol.">
        <title>Draft genome sequencing of the enigmatic basidiomycete Mixia osmundae.</title>
        <authorList>
            <person name="Nishida H."/>
            <person name="Nagatsuka Y."/>
            <person name="Sugiyama J."/>
        </authorList>
    </citation>
    <scope>NUCLEOTIDE SEQUENCE [LARGE SCALE GENOMIC DNA]</scope>
    <source>
        <strain evidence="13">CBS 9802 / IAM 14324 / JCM 22182 / KY 12970</strain>
    </source>
</reference>
<dbReference type="InterPro" id="IPR001841">
    <property type="entry name" value="Znf_RING"/>
</dbReference>
<evidence type="ECO:0000256" key="1">
    <source>
        <dbReference type="ARBA" id="ARBA00004322"/>
    </source>
</evidence>
<dbReference type="EMBL" id="BABT02000062">
    <property type="protein sequence ID" value="GAA95720.1"/>
    <property type="molecule type" value="Genomic_DNA"/>
</dbReference>
<dbReference type="Proteomes" id="UP000009131">
    <property type="component" value="Unassembled WGS sequence"/>
</dbReference>
<dbReference type="PROSITE" id="PS00518">
    <property type="entry name" value="ZF_RING_1"/>
    <property type="match status" value="1"/>
</dbReference>
<keyword evidence="7" id="KW-0539">Nucleus</keyword>
<dbReference type="AlphaFoldDB" id="G7DYR0"/>
<sequence>MGSDGQVGKRGRKRPRASREGDGGREEEERKEQEQRKLKLERLITALEDSLLCGVCQGSYIDAVSLMPCLHTFCGACLKPWLLGHATCPQCRIDVSHATESRMADQLTEALIEYDPTKARPTGERDQAKAIYKRGERIFATMARDEDDESDMDEDLVFPCPCCAPGNTNRSGYTCARPIPNPRQLLPYQRRYYHGDPIPDHLTCAGCGDHFPDRDDQETNDRWRCTICKETWCGAYQDCPAAYEQPRRLDDMTADPLPSSYGVPEFTPASTRILNPYEASLLRNYCAEQFAGSRDLYTPLLYKILNVHRDRGKEGLGLSDALQRDYNLPPIMTVDKVVCEPCRRILLDDCLFDWWIVERIRFLPAGELARPDCTEGRFCTRQWVNYGEDTTARDAHNREFNHIWRETPASEVANAASGSKNANDFTSTATGPSTIPEPSSEPSAHASTEAETTKPAADTETIATRSARSSLDAQPRSRRLTRSNAFVVSPSPEP</sequence>
<accession>G7DYR0</accession>
<proteinExistence type="predicted"/>
<dbReference type="PANTHER" id="PTHR16079:SF4">
    <property type="entry name" value="E3 UBIQUITIN-PROTEIN LIGASE CHFR"/>
    <property type="match status" value="1"/>
</dbReference>
<keyword evidence="13" id="KW-1185">Reference proteome</keyword>
<dbReference type="GO" id="GO:0005634">
    <property type="term" value="C:nucleus"/>
    <property type="evidence" value="ECO:0007669"/>
    <property type="project" value="TreeGrafter"/>
</dbReference>
<dbReference type="SUPFAM" id="SSF57850">
    <property type="entry name" value="RING/U-box"/>
    <property type="match status" value="1"/>
</dbReference>
<dbReference type="OrthoDB" id="2142040at2759"/>
<evidence type="ECO:0000256" key="10">
    <source>
        <dbReference type="SAM" id="MobiDB-lite"/>
    </source>
</evidence>
<evidence type="ECO:0000256" key="8">
    <source>
        <dbReference type="ARBA" id="ARBA00023306"/>
    </source>
</evidence>
<dbReference type="PANTHER" id="PTHR16079">
    <property type="entry name" value="UBIQUITIN LIGASE PROTEIN CHFR"/>
    <property type="match status" value="1"/>
</dbReference>
<dbReference type="Pfam" id="PF00097">
    <property type="entry name" value="zf-C3HC4"/>
    <property type="match status" value="1"/>
</dbReference>
<dbReference type="eggNOG" id="KOG0802">
    <property type="taxonomic scope" value="Eukaryota"/>
</dbReference>
<name>G7DYR0_MIXOS</name>
<dbReference type="InterPro" id="IPR018957">
    <property type="entry name" value="Znf_C3HC4_RING-type"/>
</dbReference>
<evidence type="ECO:0000313" key="13">
    <source>
        <dbReference type="Proteomes" id="UP000009131"/>
    </source>
</evidence>
<organism evidence="12 13">
    <name type="scientific">Mixia osmundae (strain CBS 9802 / IAM 14324 / JCM 22182 / KY 12970)</name>
    <dbReference type="NCBI Taxonomy" id="764103"/>
    <lineage>
        <taxon>Eukaryota</taxon>
        <taxon>Fungi</taxon>
        <taxon>Dikarya</taxon>
        <taxon>Basidiomycota</taxon>
        <taxon>Pucciniomycotina</taxon>
        <taxon>Mixiomycetes</taxon>
        <taxon>Mixiales</taxon>
        <taxon>Mixiaceae</taxon>
        <taxon>Mixia</taxon>
    </lineage>
</organism>
<evidence type="ECO:0000256" key="9">
    <source>
        <dbReference type="PROSITE-ProRule" id="PRU00175"/>
    </source>
</evidence>
<dbReference type="GO" id="GO:0004842">
    <property type="term" value="F:ubiquitin-protein transferase activity"/>
    <property type="evidence" value="ECO:0007669"/>
    <property type="project" value="TreeGrafter"/>
</dbReference>
<dbReference type="STRING" id="764103.G7DYR0"/>
<keyword evidence="5" id="KW-0833">Ubl conjugation pathway</keyword>
<evidence type="ECO:0000313" key="12">
    <source>
        <dbReference type="EMBL" id="GAA95720.1"/>
    </source>
</evidence>
<dbReference type="SMART" id="SM00184">
    <property type="entry name" value="RING"/>
    <property type="match status" value="1"/>
</dbReference>
<evidence type="ECO:0000256" key="5">
    <source>
        <dbReference type="ARBA" id="ARBA00022786"/>
    </source>
</evidence>
<dbReference type="PROSITE" id="PS50089">
    <property type="entry name" value="ZF_RING_2"/>
    <property type="match status" value="1"/>
</dbReference>
<feature type="domain" description="RING-type" evidence="11">
    <location>
        <begin position="53"/>
        <end position="92"/>
    </location>
</feature>
<protein>
    <recommendedName>
        <fullName evidence="11">RING-type domain-containing protein</fullName>
    </recommendedName>
</protein>
<dbReference type="Pfam" id="PF17979">
    <property type="entry name" value="zf-CRD"/>
    <property type="match status" value="1"/>
</dbReference>
<feature type="compositionally biased region" description="Polar residues" evidence="10">
    <location>
        <begin position="461"/>
        <end position="472"/>
    </location>
</feature>
<keyword evidence="4 9" id="KW-0863">Zinc-finger</keyword>
<keyword evidence="8" id="KW-0131">Cell cycle</keyword>
<gene>
    <name evidence="12" type="primary">Mo02377</name>
    <name evidence="12" type="ORF">E5Q_02377</name>
</gene>
<evidence type="ECO:0000256" key="3">
    <source>
        <dbReference type="ARBA" id="ARBA00022723"/>
    </source>
</evidence>
<dbReference type="InterPro" id="IPR013083">
    <property type="entry name" value="Znf_RING/FYVE/PHD"/>
</dbReference>
<dbReference type="GO" id="GO:0008270">
    <property type="term" value="F:zinc ion binding"/>
    <property type="evidence" value="ECO:0007669"/>
    <property type="project" value="UniProtKB-KW"/>
</dbReference>
<dbReference type="GO" id="GO:0006511">
    <property type="term" value="P:ubiquitin-dependent protein catabolic process"/>
    <property type="evidence" value="ECO:0007669"/>
    <property type="project" value="TreeGrafter"/>
</dbReference>
<dbReference type="InterPro" id="IPR017907">
    <property type="entry name" value="Znf_RING_CS"/>
</dbReference>
<feature type="compositionally biased region" description="Basic and acidic residues" evidence="10">
    <location>
        <begin position="17"/>
        <end position="33"/>
    </location>
</feature>
<comment type="caution">
    <text evidence="12">The sequence shown here is derived from an EMBL/GenBank/DDBJ whole genome shotgun (WGS) entry which is preliminary data.</text>
</comment>
<feature type="compositionally biased region" description="Polar residues" evidence="10">
    <location>
        <begin position="416"/>
        <end position="431"/>
    </location>
</feature>
<evidence type="ECO:0000256" key="7">
    <source>
        <dbReference type="ARBA" id="ARBA00023242"/>
    </source>
</evidence>
<evidence type="ECO:0000256" key="2">
    <source>
        <dbReference type="ARBA" id="ARBA00022679"/>
    </source>
</evidence>